<keyword evidence="4 6" id="KW-0472">Membrane</keyword>
<evidence type="ECO:0000313" key="8">
    <source>
        <dbReference type="EMBL" id="OJD37436.1"/>
    </source>
</evidence>
<evidence type="ECO:0000256" key="6">
    <source>
        <dbReference type="SAM" id="Phobius"/>
    </source>
</evidence>
<evidence type="ECO:0000256" key="5">
    <source>
        <dbReference type="SAM" id="MobiDB-lite"/>
    </source>
</evidence>
<feature type="domain" description="G-protein coupled receptors family 2 profile 2" evidence="7">
    <location>
        <begin position="29"/>
        <end position="212"/>
    </location>
</feature>
<comment type="caution">
    <text evidence="8">The sequence shown here is derived from an EMBL/GenBank/DDBJ whole genome shotgun (WGS) entry which is preliminary data.</text>
</comment>
<keyword evidence="2 6" id="KW-0812">Transmembrane</keyword>
<feature type="transmembrane region" description="Helical" evidence="6">
    <location>
        <begin position="118"/>
        <end position="136"/>
    </location>
</feature>
<dbReference type="SUPFAM" id="SSF81321">
    <property type="entry name" value="Family A G protein-coupled receptor-like"/>
    <property type="match status" value="1"/>
</dbReference>
<feature type="compositionally biased region" description="Polar residues" evidence="5">
    <location>
        <begin position="437"/>
        <end position="447"/>
    </location>
</feature>
<dbReference type="STRING" id="236234.A0A1J9SC72"/>
<dbReference type="PROSITE" id="PS50261">
    <property type="entry name" value="G_PROTEIN_RECEP_F2_4"/>
    <property type="match status" value="1"/>
</dbReference>
<keyword evidence="9" id="KW-1185">Reference proteome</keyword>
<protein>
    <submittedName>
        <fullName evidence="8">Integral membrane protein</fullName>
    </submittedName>
</protein>
<dbReference type="Gene3D" id="1.20.1070.10">
    <property type="entry name" value="Rhodopsin 7-helix transmembrane proteins"/>
    <property type="match status" value="1"/>
</dbReference>
<dbReference type="RefSeq" id="XP_020133575.1">
    <property type="nucleotide sequence ID" value="XM_020278716.1"/>
</dbReference>
<feature type="transmembrane region" description="Helical" evidence="6">
    <location>
        <begin position="143"/>
        <end position="162"/>
    </location>
</feature>
<evidence type="ECO:0000259" key="7">
    <source>
        <dbReference type="PROSITE" id="PS50261"/>
    </source>
</evidence>
<feature type="transmembrane region" description="Helical" evidence="6">
    <location>
        <begin position="234"/>
        <end position="257"/>
    </location>
</feature>
<feature type="transmembrane region" description="Helical" evidence="6">
    <location>
        <begin position="269"/>
        <end position="290"/>
    </location>
</feature>
<evidence type="ECO:0000313" key="9">
    <source>
        <dbReference type="Proteomes" id="UP000183809"/>
    </source>
</evidence>
<dbReference type="GO" id="GO:0007189">
    <property type="term" value="P:adenylate cyclase-activating G protein-coupled receptor signaling pathway"/>
    <property type="evidence" value="ECO:0007669"/>
    <property type="project" value="TreeGrafter"/>
</dbReference>
<dbReference type="InterPro" id="IPR017981">
    <property type="entry name" value="GPCR_2-like_7TM"/>
</dbReference>
<dbReference type="GeneID" id="31018977"/>
<sequence>MAHNVADTPSESGSLSPLTHVMTRGLTAVVVFSLMSLVSSFIFLVVLARTLFSRWQRKAHGAQNQFLFLIFNLLLADFQQAIAFFINIEWLLRDAIDVTSPSCYAQGWFVSVGDLASGWWAVAIGLHTFACIALSYKLEHHTFYIVCATIWAFVFLAAIIGVSNHPVDLYVRAGAWCWINIKYPKLRLWGHYFWIFVAEFGTVFLYSALFWIIRRRIQRNHFRCPAKTAKAQRAAYMMVVYPLVYVVCTLPLATARLQSVVGAETSMEHLVLAGAMIACTGWLDVSVFCLTRDVLVSPGSNEDDGAADNDEEAARAQAAEDDLINTFQSSFPFWKNRQLFGTTTTIEAGAGAGPGFRGSILIHNGGSDHVLVRQDSTELLNPPRLAPRAVLAVKTETTVIVRSDPMELDDIAGITYARGRMMPDGADSCEKEREDSLSSASKWSGNNRTRDDSP</sequence>
<dbReference type="GO" id="GO:0007166">
    <property type="term" value="P:cell surface receptor signaling pathway"/>
    <property type="evidence" value="ECO:0007669"/>
    <property type="project" value="InterPro"/>
</dbReference>
<evidence type="ECO:0000256" key="1">
    <source>
        <dbReference type="ARBA" id="ARBA00004141"/>
    </source>
</evidence>
<comment type="subcellular location">
    <subcellularLocation>
        <location evidence="1">Membrane</location>
        <topology evidence="1">Multi-pass membrane protein</topology>
    </subcellularLocation>
</comment>
<accession>A0A1J9SC72</accession>
<dbReference type="PANTHER" id="PTHR23112:SF37">
    <property type="entry name" value="G PROTEIN-COUPLED RECEPTOR GPR1"/>
    <property type="match status" value="1"/>
</dbReference>
<name>A0A1J9SC72_9PEZI</name>
<dbReference type="PANTHER" id="PTHR23112">
    <property type="entry name" value="G PROTEIN-COUPLED RECEPTOR 157-RELATED"/>
    <property type="match status" value="1"/>
</dbReference>
<dbReference type="OrthoDB" id="100006at2759"/>
<dbReference type="InterPro" id="IPR000276">
    <property type="entry name" value="GPCR_Rhodpsn"/>
</dbReference>
<feature type="region of interest" description="Disordered" evidence="5">
    <location>
        <begin position="423"/>
        <end position="454"/>
    </location>
</feature>
<organism evidence="8 9">
    <name type="scientific">Diplodia corticola</name>
    <dbReference type="NCBI Taxonomy" id="236234"/>
    <lineage>
        <taxon>Eukaryota</taxon>
        <taxon>Fungi</taxon>
        <taxon>Dikarya</taxon>
        <taxon>Ascomycota</taxon>
        <taxon>Pezizomycotina</taxon>
        <taxon>Dothideomycetes</taxon>
        <taxon>Dothideomycetes incertae sedis</taxon>
        <taxon>Botryosphaeriales</taxon>
        <taxon>Botryosphaeriaceae</taxon>
        <taxon>Diplodia</taxon>
    </lineage>
</organism>
<gene>
    <name evidence="8" type="ORF">BKCO1_700058</name>
</gene>
<keyword evidence="3 6" id="KW-1133">Transmembrane helix</keyword>
<dbReference type="GO" id="GO:0004930">
    <property type="term" value="F:G protein-coupled receptor activity"/>
    <property type="evidence" value="ECO:0007669"/>
    <property type="project" value="InterPro"/>
</dbReference>
<feature type="transmembrane region" description="Helical" evidence="6">
    <location>
        <begin position="66"/>
        <end position="86"/>
    </location>
</feature>
<dbReference type="Proteomes" id="UP000183809">
    <property type="component" value="Unassembled WGS sequence"/>
</dbReference>
<dbReference type="AlphaFoldDB" id="A0A1J9SC72"/>
<proteinExistence type="predicted"/>
<dbReference type="EMBL" id="MNUE01000007">
    <property type="protein sequence ID" value="OJD37436.1"/>
    <property type="molecule type" value="Genomic_DNA"/>
</dbReference>
<dbReference type="GO" id="GO:0005886">
    <property type="term" value="C:plasma membrane"/>
    <property type="evidence" value="ECO:0007669"/>
    <property type="project" value="TreeGrafter"/>
</dbReference>
<reference evidence="8 9" key="1">
    <citation type="submission" date="2016-10" db="EMBL/GenBank/DDBJ databases">
        <title>Proteomics and genomics reveal pathogen-plant mechanisms compatible with a hemibiotrophic lifestyle of Diplodia corticola.</title>
        <authorList>
            <person name="Fernandes I."/>
            <person name="De Jonge R."/>
            <person name="Van De Peer Y."/>
            <person name="Devreese B."/>
            <person name="Alves A."/>
            <person name="Esteves A.C."/>
        </authorList>
    </citation>
    <scope>NUCLEOTIDE SEQUENCE [LARGE SCALE GENOMIC DNA]</scope>
    <source>
        <strain evidence="8 9">CBS 112549</strain>
    </source>
</reference>
<dbReference type="Pfam" id="PF00001">
    <property type="entry name" value="7tm_1"/>
    <property type="match status" value="1"/>
</dbReference>
<evidence type="ECO:0000256" key="4">
    <source>
        <dbReference type="ARBA" id="ARBA00023136"/>
    </source>
</evidence>
<feature type="transmembrane region" description="Helical" evidence="6">
    <location>
        <begin position="25"/>
        <end position="46"/>
    </location>
</feature>
<evidence type="ECO:0000256" key="2">
    <source>
        <dbReference type="ARBA" id="ARBA00022692"/>
    </source>
</evidence>
<feature type="transmembrane region" description="Helical" evidence="6">
    <location>
        <begin position="192"/>
        <end position="213"/>
    </location>
</feature>
<evidence type="ECO:0000256" key="3">
    <source>
        <dbReference type="ARBA" id="ARBA00022989"/>
    </source>
</evidence>